<dbReference type="Pfam" id="PF06114">
    <property type="entry name" value="Peptidase_M78"/>
    <property type="match status" value="1"/>
</dbReference>
<dbReference type="CDD" id="cd00093">
    <property type="entry name" value="HTH_XRE"/>
    <property type="match status" value="1"/>
</dbReference>
<dbReference type="PROSITE" id="PS50943">
    <property type="entry name" value="HTH_CROC1"/>
    <property type="match status" value="1"/>
</dbReference>
<dbReference type="Gene3D" id="1.10.260.40">
    <property type="entry name" value="lambda repressor-like DNA-binding domains"/>
    <property type="match status" value="1"/>
</dbReference>
<dbReference type="OrthoDB" id="9794834at2"/>
<sequence>MTADFLGQNLRLARLFHGLSLQDLADRVNKSKQYLSRLESGLEPPHESLEIALAEALDVLPRFFREVDPMPISDEQCHFRKQLTTKVALKQVARAQGEMFKRLVSVLDQNLDFPNYDFLHEEVSTPEEIERVAEISRSHWGLGLGPIANMSRVAENAGAVLVKTDGLADEIDAISFATRRPVITLNAEGKSACRTRFGIAHEIGHLTIHVGIQTGDRATETQANRFASAFLMPRAYFIKECHRALRGTRLNWQVLTDIKMRWGVSKAAILYRGRQLGAFSEEQYRSGVITLRRHGEALQEHEDRDMVQEKPEVILDSMKVLAQQCGMSRKMIADLMFVKSELLDQLVGVKADESIQNNIVNLQYHRRFN</sequence>
<reference evidence="4" key="1">
    <citation type="submission" date="2016-03" db="EMBL/GenBank/DDBJ databases">
        <authorList>
            <person name="Heylen K."/>
            <person name="De Vos P."/>
            <person name="Vekeman B."/>
        </authorList>
    </citation>
    <scope>NUCLEOTIDE SEQUENCE [LARGE SCALE GENOMIC DNA]</scope>
    <source>
        <strain evidence="4">R-45363</strain>
    </source>
</reference>
<evidence type="ECO:0000259" key="2">
    <source>
        <dbReference type="PROSITE" id="PS50943"/>
    </source>
</evidence>
<feature type="domain" description="HTH cro/C1-type" evidence="2">
    <location>
        <begin position="10"/>
        <end position="64"/>
    </location>
</feature>
<dbReference type="GO" id="GO:0003677">
    <property type="term" value="F:DNA binding"/>
    <property type="evidence" value="ECO:0007669"/>
    <property type="project" value="InterPro"/>
</dbReference>
<dbReference type="Gene3D" id="1.10.10.2910">
    <property type="match status" value="1"/>
</dbReference>
<evidence type="ECO:0000313" key="3">
    <source>
        <dbReference type="EMBL" id="OAI08257.1"/>
    </source>
</evidence>
<dbReference type="AlphaFoldDB" id="A0A177MR18"/>
<dbReference type="InterPro" id="IPR052345">
    <property type="entry name" value="Rad_response_metalloprotease"/>
</dbReference>
<dbReference type="SMART" id="SM00530">
    <property type="entry name" value="HTH_XRE"/>
    <property type="match status" value="1"/>
</dbReference>
<organism evidence="3 4">
    <name type="scientific">Methylomonas methanica</name>
    <dbReference type="NCBI Taxonomy" id="421"/>
    <lineage>
        <taxon>Bacteria</taxon>
        <taxon>Pseudomonadati</taxon>
        <taxon>Pseudomonadota</taxon>
        <taxon>Gammaproteobacteria</taxon>
        <taxon>Methylococcales</taxon>
        <taxon>Methylococcaceae</taxon>
        <taxon>Methylomonas</taxon>
    </lineage>
</organism>
<dbReference type="PANTHER" id="PTHR43236:SF1">
    <property type="entry name" value="BLL7220 PROTEIN"/>
    <property type="match status" value="1"/>
</dbReference>
<dbReference type="Pfam" id="PF01381">
    <property type="entry name" value="HTH_3"/>
    <property type="match status" value="1"/>
</dbReference>
<dbReference type="InterPro" id="IPR001387">
    <property type="entry name" value="Cro/C1-type_HTH"/>
</dbReference>
<gene>
    <name evidence="3" type="ORF">A1332_07945</name>
</gene>
<evidence type="ECO:0000256" key="1">
    <source>
        <dbReference type="ARBA" id="ARBA00007227"/>
    </source>
</evidence>
<dbReference type="EMBL" id="LUUG01000046">
    <property type="protein sequence ID" value="OAI08257.1"/>
    <property type="molecule type" value="Genomic_DNA"/>
</dbReference>
<dbReference type="InterPro" id="IPR010982">
    <property type="entry name" value="Lambda_DNA-bd_dom_sf"/>
</dbReference>
<name>A0A177MR18_METMH</name>
<protein>
    <recommendedName>
        <fullName evidence="2">HTH cro/C1-type domain-containing protein</fullName>
    </recommendedName>
</protein>
<comment type="caution">
    <text evidence="3">The sequence shown here is derived from an EMBL/GenBank/DDBJ whole genome shotgun (WGS) entry which is preliminary data.</text>
</comment>
<dbReference type="RefSeq" id="WP_064007188.1">
    <property type="nucleotide sequence ID" value="NZ_LUUG01000046.1"/>
</dbReference>
<comment type="similarity">
    <text evidence="1">Belongs to the short-chain fatty acyl-CoA assimilation regulator (ScfR) family.</text>
</comment>
<evidence type="ECO:0000313" key="4">
    <source>
        <dbReference type="Proteomes" id="UP000078090"/>
    </source>
</evidence>
<proteinExistence type="inferred from homology"/>
<dbReference type="Proteomes" id="UP000078090">
    <property type="component" value="Unassembled WGS sequence"/>
</dbReference>
<dbReference type="SUPFAM" id="SSF47413">
    <property type="entry name" value="lambda repressor-like DNA-binding domains"/>
    <property type="match status" value="1"/>
</dbReference>
<dbReference type="PANTHER" id="PTHR43236">
    <property type="entry name" value="ANTITOXIN HIGA1"/>
    <property type="match status" value="1"/>
</dbReference>
<accession>A0A177MR18</accession>
<dbReference type="InterPro" id="IPR010359">
    <property type="entry name" value="IrrE_HExxH"/>
</dbReference>